<dbReference type="Gene3D" id="3.20.20.140">
    <property type="entry name" value="Metal-dependent hydrolases"/>
    <property type="match status" value="1"/>
</dbReference>
<name>A0A1X1TX74_MYCFL</name>
<evidence type="ECO:0000259" key="2">
    <source>
        <dbReference type="Pfam" id="PF04909"/>
    </source>
</evidence>
<keyword evidence="4" id="KW-1185">Reference proteome</keyword>
<comment type="caution">
    <text evidence="3">The sequence shown here is derived from an EMBL/GenBank/DDBJ whole genome shotgun (WGS) entry which is preliminary data.</text>
</comment>
<dbReference type="InterPro" id="IPR032466">
    <property type="entry name" value="Metal_Hydrolase"/>
</dbReference>
<dbReference type="GO" id="GO:0019748">
    <property type="term" value="P:secondary metabolic process"/>
    <property type="evidence" value="ECO:0007669"/>
    <property type="project" value="TreeGrafter"/>
</dbReference>
<dbReference type="SUPFAM" id="SSF51556">
    <property type="entry name" value="Metallo-dependent hydrolases"/>
    <property type="match status" value="1"/>
</dbReference>
<evidence type="ECO:0000256" key="1">
    <source>
        <dbReference type="ARBA" id="ARBA00023239"/>
    </source>
</evidence>
<dbReference type="PANTHER" id="PTHR21240">
    <property type="entry name" value="2-AMINO-3-CARBOXYLMUCONATE-6-SEMIALDEHYDE DECARBOXYLASE"/>
    <property type="match status" value="1"/>
</dbReference>
<organism evidence="3 4">
    <name type="scientific">Mycobacterium florentinum</name>
    <dbReference type="NCBI Taxonomy" id="292462"/>
    <lineage>
        <taxon>Bacteria</taxon>
        <taxon>Bacillati</taxon>
        <taxon>Actinomycetota</taxon>
        <taxon>Actinomycetes</taxon>
        <taxon>Mycobacteriales</taxon>
        <taxon>Mycobacteriaceae</taxon>
        <taxon>Mycobacterium</taxon>
        <taxon>Mycobacterium simiae complex</taxon>
    </lineage>
</organism>
<dbReference type="GO" id="GO:0016787">
    <property type="term" value="F:hydrolase activity"/>
    <property type="evidence" value="ECO:0007669"/>
    <property type="project" value="InterPro"/>
</dbReference>
<dbReference type="STRING" id="292462.AWC05_02965"/>
<gene>
    <name evidence="3" type="ORF">AWC05_02965</name>
</gene>
<sequence>MVPEKLVTADCHITPPLSIVNELPEQYREYFPRLEKDENGKDVYKLGHIVSLSMMTGAGTDSDIQADATGAEGNVVSEAHISLDAAEQLADLERDGVYGAVLIGRIADMPNGIPADADIAYCKVANDWLADHWGPYLDRVAPGIHLPFKDVAASVAELERAAGMGLRPALLPDGIFERPYYMQEWEPLWEAADSLRIPITMHVGGLRQPLVGPGLMAYPGRQDIGWYVQSCGMGETLGWMTYSGAFERYPNLHVICTEGYAGWLAFAMQFYDHHFSQSRLHQLGIDDLMGPAKIDVHPSYYLKRQTHATFMWDPLAIRNRDLTGLDCLMWGNDYPHHEGSFPFSADWISKQFDGVPAGEVDQICRGNAAEIFGIKV</sequence>
<dbReference type="InterPro" id="IPR006680">
    <property type="entry name" value="Amidohydro-rel"/>
</dbReference>
<dbReference type="InterPro" id="IPR032465">
    <property type="entry name" value="ACMSD"/>
</dbReference>
<dbReference type="OrthoDB" id="8673349at2"/>
<dbReference type="EMBL" id="LQOV01000032">
    <property type="protein sequence ID" value="ORV49137.1"/>
    <property type="molecule type" value="Genomic_DNA"/>
</dbReference>
<keyword evidence="1" id="KW-0456">Lyase</keyword>
<proteinExistence type="predicted"/>
<accession>A0A1X1TX74</accession>
<reference evidence="3 4" key="1">
    <citation type="submission" date="2016-01" db="EMBL/GenBank/DDBJ databases">
        <title>The new phylogeny of the genus Mycobacterium.</title>
        <authorList>
            <person name="Tarcisio F."/>
            <person name="Conor M."/>
            <person name="Antonella G."/>
            <person name="Elisabetta G."/>
            <person name="Giulia F.S."/>
            <person name="Sara T."/>
            <person name="Anna F."/>
            <person name="Clotilde B."/>
            <person name="Roberto B."/>
            <person name="Veronica D.S."/>
            <person name="Fabio R."/>
            <person name="Monica P."/>
            <person name="Olivier J."/>
            <person name="Enrico T."/>
            <person name="Nicola S."/>
        </authorList>
    </citation>
    <scope>NUCLEOTIDE SEQUENCE [LARGE SCALE GENOMIC DNA]</scope>
    <source>
        <strain evidence="3 4">DSM 44852</strain>
    </source>
</reference>
<evidence type="ECO:0000313" key="3">
    <source>
        <dbReference type="EMBL" id="ORV49137.1"/>
    </source>
</evidence>
<evidence type="ECO:0000313" key="4">
    <source>
        <dbReference type="Proteomes" id="UP000193010"/>
    </source>
</evidence>
<dbReference type="PANTHER" id="PTHR21240:SF28">
    <property type="entry name" value="ISO-OROTATE DECARBOXYLASE (EUROFUNG)"/>
    <property type="match status" value="1"/>
</dbReference>
<dbReference type="AlphaFoldDB" id="A0A1X1TX74"/>
<protein>
    <recommendedName>
        <fullName evidence="2">Amidohydrolase-related domain-containing protein</fullName>
    </recommendedName>
</protein>
<dbReference type="GO" id="GO:0005737">
    <property type="term" value="C:cytoplasm"/>
    <property type="evidence" value="ECO:0007669"/>
    <property type="project" value="TreeGrafter"/>
</dbReference>
<dbReference type="Pfam" id="PF04909">
    <property type="entry name" value="Amidohydro_2"/>
    <property type="match status" value="1"/>
</dbReference>
<feature type="domain" description="Amidohydrolase-related" evidence="2">
    <location>
        <begin position="117"/>
        <end position="374"/>
    </location>
</feature>
<dbReference type="RefSeq" id="WP_085225204.1">
    <property type="nucleotide sequence ID" value="NZ_AP022576.1"/>
</dbReference>
<dbReference type="GO" id="GO:0016831">
    <property type="term" value="F:carboxy-lyase activity"/>
    <property type="evidence" value="ECO:0007669"/>
    <property type="project" value="InterPro"/>
</dbReference>
<dbReference type="Proteomes" id="UP000193010">
    <property type="component" value="Unassembled WGS sequence"/>
</dbReference>